<dbReference type="OMA" id="VYIKENW"/>
<keyword evidence="1" id="KW-0812">Transmembrane</keyword>
<evidence type="ECO:0000256" key="1">
    <source>
        <dbReference type="SAM" id="Phobius"/>
    </source>
</evidence>
<dbReference type="VEuPathDB" id="FungiDB:KRP23_11226"/>
<evidence type="ECO:0000313" key="3">
    <source>
        <dbReference type="EnsemblProtists" id="Phyra76658"/>
    </source>
</evidence>
<organism evidence="3 4">
    <name type="scientific">Phytophthora ramorum</name>
    <name type="common">Sudden oak death agent</name>
    <dbReference type="NCBI Taxonomy" id="164328"/>
    <lineage>
        <taxon>Eukaryota</taxon>
        <taxon>Sar</taxon>
        <taxon>Stramenopiles</taxon>
        <taxon>Oomycota</taxon>
        <taxon>Peronosporomycetes</taxon>
        <taxon>Peronosporales</taxon>
        <taxon>Peronosporaceae</taxon>
        <taxon>Phytophthora</taxon>
    </lineage>
</organism>
<name>H3GK91_PHYRM</name>
<dbReference type="EnsemblProtists" id="Phyra76658">
    <property type="protein sequence ID" value="Phyra76658"/>
    <property type="gene ID" value="Phyra76658"/>
</dbReference>
<keyword evidence="1" id="KW-1133">Transmembrane helix</keyword>
<keyword evidence="4" id="KW-1185">Reference proteome</keyword>
<feature type="chain" id="PRO_5003587342" description="RxLR effector protein" evidence="2">
    <location>
        <begin position="18"/>
        <end position="179"/>
    </location>
</feature>
<dbReference type="Proteomes" id="UP000005238">
    <property type="component" value="Unassembled WGS sequence"/>
</dbReference>
<sequence length="179" mass="19251">MRLGFFLLLVVFTLAAGCYEIATALTTDSYRVIADSEGMQRNAKTPALRRLNNAAVTTGGKSTRTEDEERGLPGYSKLKEIFNTLPGIHRLQALLGKNPSAQKVEALVAKSPELSKVKSAVGQNPIKVNAADVKKLETAVKKKEVHPAISVTKSVLKMLAVVGIISLSVGAIVYVNENY</sequence>
<protein>
    <recommendedName>
        <fullName evidence="5">RxLR effector protein</fullName>
    </recommendedName>
</protein>
<feature type="transmembrane region" description="Helical" evidence="1">
    <location>
        <begin position="155"/>
        <end position="175"/>
    </location>
</feature>
<proteinExistence type="predicted"/>
<keyword evidence="2" id="KW-0732">Signal</keyword>
<reference evidence="4" key="1">
    <citation type="journal article" date="2006" name="Science">
        <title>Phytophthora genome sequences uncover evolutionary origins and mechanisms of pathogenesis.</title>
        <authorList>
            <person name="Tyler B.M."/>
            <person name="Tripathy S."/>
            <person name="Zhang X."/>
            <person name="Dehal P."/>
            <person name="Jiang R.H."/>
            <person name="Aerts A."/>
            <person name="Arredondo F.D."/>
            <person name="Baxter L."/>
            <person name="Bensasson D."/>
            <person name="Beynon J.L."/>
            <person name="Chapman J."/>
            <person name="Damasceno C.M."/>
            <person name="Dorrance A.E."/>
            <person name="Dou D."/>
            <person name="Dickerman A.W."/>
            <person name="Dubchak I.L."/>
            <person name="Garbelotto M."/>
            <person name="Gijzen M."/>
            <person name="Gordon S.G."/>
            <person name="Govers F."/>
            <person name="Grunwald N.J."/>
            <person name="Huang W."/>
            <person name="Ivors K.L."/>
            <person name="Jones R.W."/>
            <person name="Kamoun S."/>
            <person name="Krampis K."/>
            <person name="Lamour K.H."/>
            <person name="Lee M.K."/>
            <person name="McDonald W.H."/>
            <person name="Medina M."/>
            <person name="Meijer H.J."/>
            <person name="Nordberg E.K."/>
            <person name="Maclean D.J."/>
            <person name="Ospina-Giraldo M.D."/>
            <person name="Morris P.F."/>
            <person name="Phuntumart V."/>
            <person name="Putnam N.H."/>
            <person name="Rash S."/>
            <person name="Rose J.K."/>
            <person name="Sakihama Y."/>
            <person name="Salamov A.A."/>
            <person name="Savidor A."/>
            <person name="Scheuring C.F."/>
            <person name="Smith B.M."/>
            <person name="Sobral B.W."/>
            <person name="Terry A."/>
            <person name="Torto-Alalibo T.A."/>
            <person name="Win J."/>
            <person name="Xu Z."/>
            <person name="Zhang H."/>
            <person name="Grigoriev I.V."/>
            <person name="Rokhsar D.S."/>
            <person name="Boore J.L."/>
        </authorList>
    </citation>
    <scope>NUCLEOTIDE SEQUENCE [LARGE SCALE GENOMIC DNA]</scope>
    <source>
        <strain evidence="4">Pr102</strain>
    </source>
</reference>
<dbReference type="OrthoDB" id="168408at2759"/>
<reference evidence="3" key="2">
    <citation type="submission" date="2015-06" db="UniProtKB">
        <authorList>
            <consortium name="EnsemblProtists"/>
        </authorList>
    </citation>
    <scope>IDENTIFICATION</scope>
    <source>
        <strain evidence="3">Pr102</strain>
    </source>
</reference>
<dbReference type="AlphaFoldDB" id="H3GK91"/>
<keyword evidence="1" id="KW-0472">Membrane</keyword>
<accession>H3GK91</accession>
<dbReference type="HOGENOM" id="CLU_1506312_0_0_1"/>
<feature type="signal peptide" evidence="2">
    <location>
        <begin position="1"/>
        <end position="17"/>
    </location>
</feature>
<dbReference type="VEuPathDB" id="FungiDB:KRP22_10762"/>
<dbReference type="RefSeq" id="XP_067741038.1">
    <property type="nucleotide sequence ID" value="XM_067881755.1"/>
</dbReference>
<evidence type="ECO:0000313" key="4">
    <source>
        <dbReference type="Proteomes" id="UP000005238"/>
    </source>
</evidence>
<dbReference type="InParanoid" id="H3GK91"/>
<dbReference type="GeneID" id="94217488"/>
<dbReference type="PROSITE" id="PS51257">
    <property type="entry name" value="PROKAR_LIPOPROTEIN"/>
    <property type="match status" value="1"/>
</dbReference>
<dbReference type="VEuPathDB" id="FungiDB:KRP22_11541"/>
<dbReference type="EMBL" id="DS566016">
    <property type="status" value="NOT_ANNOTATED_CDS"/>
    <property type="molecule type" value="Genomic_DNA"/>
</dbReference>
<evidence type="ECO:0008006" key="5">
    <source>
        <dbReference type="Google" id="ProtNLM"/>
    </source>
</evidence>
<evidence type="ECO:0000256" key="2">
    <source>
        <dbReference type="SAM" id="SignalP"/>
    </source>
</evidence>